<organism evidence="1 2">
    <name type="scientific">Chlorogloeopsis fritschii PCC 6912</name>
    <dbReference type="NCBI Taxonomy" id="211165"/>
    <lineage>
        <taxon>Bacteria</taxon>
        <taxon>Bacillati</taxon>
        <taxon>Cyanobacteriota</taxon>
        <taxon>Cyanophyceae</taxon>
        <taxon>Nostocales</taxon>
        <taxon>Chlorogloeopsidaceae</taxon>
        <taxon>Chlorogloeopsis</taxon>
    </lineage>
</organism>
<dbReference type="EMBL" id="RSCJ01000017">
    <property type="protein sequence ID" value="RUR77510.1"/>
    <property type="molecule type" value="Genomic_DNA"/>
</dbReference>
<gene>
    <name evidence="1" type="ORF">PCC6912_39010</name>
</gene>
<name>A0A433N7C4_CHLFR</name>
<dbReference type="STRING" id="211165.GCA_000317285_02771"/>
<evidence type="ECO:0000313" key="2">
    <source>
        <dbReference type="Proteomes" id="UP000268857"/>
    </source>
</evidence>
<dbReference type="Proteomes" id="UP000268857">
    <property type="component" value="Unassembled WGS sequence"/>
</dbReference>
<comment type="caution">
    <text evidence="1">The sequence shown here is derived from an EMBL/GenBank/DDBJ whole genome shotgun (WGS) entry which is preliminary data.</text>
</comment>
<reference evidence="1 2" key="1">
    <citation type="journal article" date="2019" name="Genome Biol. Evol.">
        <title>Day and night: Metabolic profiles and evolutionary relationships of six axenic non-marine cyanobacteria.</title>
        <authorList>
            <person name="Will S.E."/>
            <person name="Henke P."/>
            <person name="Boedeker C."/>
            <person name="Huang S."/>
            <person name="Brinkmann H."/>
            <person name="Rohde M."/>
            <person name="Jarek M."/>
            <person name="Friedl T."/>
            <person name="Seufert S."/>
            <person name="Schumacher M."/>
            <person name="Overmann J."/>
            <person name="Neumann-Schaal M."/>
            <person name="Petersen J."/>
        </authorList>
    </citation>
    <scope>NUCLEOTIDE SEQUENCE [LARGE SCALE GENOMIC DNA]</scope>
    <source>
        <strain evidence="1 2">PCC 6912</strain>
    </source>
</reference>
<accession>A0A433N7C4</accession>
<sequence length="101" mass="10787">MKEKGEISFFLFPINSKPDAYLLILALASLTAAKKNNPVSGMLNAKIIAVVWLPKSGCPEVSSKTEPTAAIAAMHEQARNKPLFGVIVFTSTPPYAIGLTV</sequence>
<dbReference type="AlphaFoldDB" id="A0A433N7C4"/>
<protein>
    <submittedName>
        <fullName evidence="1">Uncharacterized protein</fullName>
    </submittedName>
</protein>
<keyword evidence="2" id="KW-1185">Reference proteome</keyword>
<proteinExistence type="predicted"/>
<evidence type="ECO:0000313" key="1">
    <source>
        <dbReference type="EMBL" id="RUR77510.1"/>
    </source>
</evidence>